<evidence type="ECO:0000259" key="5">
    <source>
        <dbReference type="Pfam" id="PF13458"/>
    </source>
</evidence>
<feature type="signal peptide" evidence="4">
    <location>
        <begin position="1"/>
        <end position="30"/>
    </location>
</feature>
<dbReference type="Proteomes" id="UP001321498">
    <property type="component" value="Chromosome"/>
</dbReference>
<proteinExistence type="inferred from homology"/>
<evidence type="ECO:0000256" key="1">
    <source>
        <dbReference type="ARBA" id="ARBA00010062"/>
    </source>
</evidence>
<keyword evidence="2 4" id="KW-0732">Signal</keyword>
<evidence type="ECO:0000313" key="6">
    <source>
        <dbReference type="EMBL" id="BDZ46198.1"/>
    </source>
</evidence>
<feature type="compositionally biased region" description="Low complexity" evidence="3">
    <location>
        <begin position="33"/>
        <end position="51"/>
    </location>
</feature>
<dbReference type="EMBL" id="AP027731">
    <property type="protein sequence ID" value="BDZ46198.1"/>
    <property type="molecule type" value="Genomic_DNA"/>
</dbReference>
<keyword evidence="7" id="KW-1185">Reference proteome</keyword>
<feature type="region of interest" description="Disordered" evidence="3">
    <location>
        <begin position="33"/>
        <end position="71"/>
    </location>
</feature>
<sequence length="428" mass="44582">MKTTATGKRVLTLAASAGVLALVLSGCGRAAEAPPKSGASGSAAAAEPSPGITDDHLTLGISTPLTGNTAGPGNCTADGAIAYFGMKNDEGGFEFGDGKTRTVELKEYDDQYDPEKAVGNFQQMVADGVFGAALSLGTPTNRAWRDAAAEEGFPQVLVMTGDPIFSNREDGYLTLGLVPTYQQEGAAFGKALAADGQAHKVGILFQNDDYGKGYSQGFKDAIKGSKNIEVVKELSYEPSATSLEGQITELQATGADVLFHAVSITPLAIADLQKVASLGWKPTLFLPSNTASPGGILKPAGVAADTFTGVYAAGFAQAAAAPPFAESEAGKKYFDAIAKYVTGHEQDGKSFPHCVWSWTAAQILEEAFKNMKEPTRESFYEALTSIKGLKTDFAFGPIDTTVKGSPAVQTVSLQKFNGNGYANVEVVG</sequence>
<name>A0ABN6XMN0_9MICO</name>
<accession>A0ABN6XMN0</accession>
<feature type="compositionally biased region" description="Polar residues" evidence="3">
    <location>
        <begin position="60"/>
        <end position="71"/>
    </location>
</feature>
<comment type="similarity">
    <text evidence="1">Belongs to the leucine-binding protein family.</text>
</comment>
<dbReference type="PROSITE" id="PS51257">
    <property type="entry name" value="PROKAR_LIPOPROTEIN"/>
    <property type="match status" value="1"/>
</dbReference>
<organism evidence="6 7">
    <name type="scientific">Naasia aerilata</name>
    <dbReference type="NCBI Taxonomy" id="1162966"/>
    <lineage>
        <taxon>Bacteria</taxon>
        <taxon>Bacillati</taxon>
        <taxon>Actinomycetota</taxon>
        <taxon>Actinomycetes</taxon>
        <taxon>Micrococcales</taxon>
        <taxon>Microbacteriaceae</taxon>
        <taxon>Naasia</taxon>
    </lineage>
</organism>
<evidence type="ECO:0000256" key="4">
    <source>
        <dbReference type="SAM" id="SignalP"/>
    </source>
</evidence>
<protein>
    <submittedName>
        <fullName evidence="6">ABC transporter substrate-binding protein</fullName>
    </submittedName>
</protein>
<dbReference type="InterPro" id="IPR028081">
    <property type="entry name" value="Leu-bd"/>
</dbReference>
<dbReference type="PANTHER" id="PTHR47235">
    <property type="entry name" value="BLR6548 PROTEIN"/>
    <property type="match status" value="1"/>
</dbReference>
<feature type="domain" description="Leucine-binding protein" evidence="5">
    <location>
        <begin position="58"/>
        <end position="418"/>
    </location>
</feature>
<evidence type="ECO:0000313" key="7">
    <source>
        <dbReference type="Proteomes" id="UP001321498"/>
    </source>
</evidence>
<dbReference type="SUPFAM" id="SSF53822">
    <property type="entry name" value="Periplasmic binding protein-like I"/>
    <property type="match status" value="1"/>
</dbReference>
<dbReference type="Pfam" id="PF13458">
    <property type="entry name" value="Peripla_BP_6"/>
    <property type="match status" value="1"/>
</dbReference>
<evidence type="ECO:0000256" key="3">
    <source>
        <dbReference type="SAM" id="MobiDB-lite"/>
    </source>
</evidence>
<evidence type="ECO:0000256" key="2">
    <source>
        <dbReference type="ARBA" id="ARBA00022729"/>
    </source>
</evidence>
<dbReference type="RefSeq" id="WP_350226640.1">
    <property type="nucleotide sequence ID" value="NZ_AP027731.1"/>
</dbReference>
<dbReference type="Gene3D" id="3.40.50.2300">
    <property type="match status" value="2"/>
</dbReference>
<dbReference type="InterPro" id="IPR028082">
    <property type="entry name" value="Peripla_BP_I"/>
</dbReference>
<feature type="chain" id="PRO_5046574665" evidence="4">
    <location>
        <begin position="31"/>
        <end position="428"/>
    </location>
</feature>
<gene>
    <name evidence="6" type="ORF">GCM10025866_21070</name>
</gene>
<reference evidence="7" key="1">
    <citation type="journal article" date="2019" name="Int. J. Syst. Evol. Microbiol.">
        <title>The Global Catalogue of Microorganisms (GCM) 10K type strain sequencing project: providing services to taxonomists for standard genome sequencing and annotation.</title>
        <authorList>
            <consortium name="The Broad Institute Genomics Platform"/>
            <consortium name="The Broad Institute Genome Sequencing Center for Infectious Disease"/>
            <person name="Wu L."/>
            <person name="Ma J."/>
        </authorList>
    </citation>
    <scope>NUCLEOTIDE SEQUENCE [LARGE SCALE GENOMIC DNA]</scope>
    <source>
        <strain evidence="7">NBRC 108725</strain>
    </source>
</reference>
<dbReference type="CDD" id="cd06343">
    <property type="entry name" value="PBP1_ABC_ligand_binding-like"/>
    <property type="match status" value="1"/>
</dbReference>
<dbReference type="PANTHER" id="PTHR47235:SF1">
    <property type="entry name" value="BLR6548 PROTEIN"/>
    <property type="match status" value="1"/>
</dbReference>